<comment type="caution">
    <text evidence="3">The sequence shown here is derived from an EMBL/GenBank/DDBJ whole genome shotgun (WGS) entry which is preliminary data.</text>
</comment>
<name>A0A6I2FGM8_9MICO</name>
<evidence type="ECO:0000256" key="2">
    <source>
        <dbReference type="SAM" id="Phobius"/>
    </source>
</evidence>
<evidence type="ECO:0000313" key="4">
    <source>
        <dbReference type="Proteomes" id="UP000431080"/>
    </source>
</evidence>
<dbReference type="InterPro" id="IPR023346">
    <property type="entry name" value="Lysozyme-like_dom_sf"/>
</dbReference>
<organism evidence="3 4">
    <name type="scientific">Agromyces agglutinans</name>
    <dbReference type="NCBI Taxonomy" id="2662258"/>
    <lineage>
        <taxon>Bacteria</taxon>
        <taxon>Bacillati</taxon>
        <taxon>Actinomycetota</taxon>
        <taxon>Actinomycetes</taxon>
        <taxon>Micrococcales</taxon>
        <taxon>Microbacteriaceae</taxon>
        <taxon>Agromyces</taxon>
    </lineage>
</organism>
<dbReference type="RefSeq" id="WP_153684512.1">
    <property type="nucleotide sequence ID" value="NZ_WJIF01000004.1"/>
</dbReference>
<reference evidence="3 4" key="1">
    <citation type="submission" date="2019-10" db="EMBL/GenBank/DDBJ databases">
        <authorList>
            <person name="Nie G."/>
            <person name="Ming H."/>
            <person name="Yi B."/>
        </authorList>
    </citation>
    <scope>NUCLEOTIDE SEQUENCE [LARGE SCALE GENOMIC DNA]</scope>
    <source>
        <strain evidence="3 4">CFH 90414</strain>
    </source>
</reference>
<evidence type="ECO:0000256" key="1">
    <source>
        <dbReference type="SAM" id="MobiDB-lite"/>
    </source>
</evidence>
<dbReference type="EMBL" id="WJIF01000004">
    <property type="protein sequence ID" value="MRG60058.1"/>
    <property type="molecule type" value="Genomic_DNA"/>
</dbReference>
<protein>
    <submittedName>
        <fullName evidence="3">Lytic transglycosylase domain-containing protein</fullName>
    </submittedName>
</protein>
<keyword evidence="2" id="KW-1133">Transmembrane helix</keyword>
<feature type="compositionally biased region" description="Low complexity" evidence="1">
    <location>
        <begin position="174"/>
        <end position="184"/>
    </location>
</feature>
<feature type="transmembrane region" description="Helical" evidence="2">
    <location>
        <begin position="29"/>
        <end position="49"/>
    </location>
</feature>
<keyword evidence="2" id="KW-0472">Membrane</keyword>
<dbReference type="AlphaFoldDB" id="A0A6I2FGM8"/>
<proteinExistence type="predicted"/>
<evidence type="ECO:0000313" key="3">
    <source>
        <dbReference type="EMBL" id="MRG60058.1"/>
    </source>
</evidence>
<sequence length="307" mass="31930">MSGTDPSTTDLRDPEQLLGRRGWRGGVRALFAAAAVVALAATGGTGFLAQTTALEQQRAIETTTALTEAADLEPDQLTVGDDILRSRVAGAADDALGDARAVAVSAAGKADAADLQATLAQLEAHALIEPTRVYDLMKVAKDQSAEVAAAVAEFDRLEAERLAAEQAAREAAARLAAEQATAERAAAERDAPSSPRAPAGTPAPPGNPSEAQAIARDMIAARYGWGEDQFGCLVAVWSYESGWRVNASNPSGAYGIPQALPGSKMSSHGADWQTNAATQISWGIDYIAGRYGNPCGAWAHIQSVGWY</sequence>
<keyword evidence="4" id="KW-1185">Reference proteome</keyword>
<feature type="region of interest" description="Disordered" evidence="1">
    <location>
        <begin position="174"/>
        <end position="210"/>
    </location>
</feature>
<dbReference type="Proteomes" id="UP000431080">
    <property type="component" value="Unassembled WGS sequence"/>
</dbReference>
<accession>A0A6I2FGM8</accession>
<keyword evidence="2" id="KW-0812">Transmembrane</keyword>
<gene>
    <name evidence="3" type="ORF">GE115_09270</name>
</gene>
<dbReference type="SUPFAM" id="SSF53955">
    <property type="entry name" value="Lysozyme-like"/>
    <property type="match status" value="1"/>
</dbReference>